<comment type="caution">
    <text evidence="1">The sequence shown here is derived from an EMBL/GenBank/DDBJ whole genome shotgun (WGS) entry which is preliminary data.</text>
</comment>
<dbReference type="AlphaFoldDB" id="A0A840RAZ4"/>
<keyword evidence="2" id="KW-1185">Reference proteome</keyword>
<organism evidence="1 2">
    <name type="scientific">Silvimonas terrae</name>
    <dbReference type="NCBI Taxonomy" id="300266"/>
    <lineage>
        <taxon>Bacteria</taxon>
        <taxon>Pseudomonadati</taxon>
        <taxon>Pseudomonadota</taxon>
        <taxon>Betaproteobacteria</taxon>
        <taxon>Neisseriales</taxon>
        <taxon>Chitinibacteraceae</taxon>
        <taxon>Silvimonas</taxon>
    </lineage>
</organism>
<evidence type="ECO:0000313" key="1">
    <source>
        <dbReference type="EMBL" id="MBB5189626.1"/>
    </source>
</evidence>
<protein>
    <submittedName>
        <fullName evidence="1">Uncharacterized protein</fullName>
    </submittedName>
</protein>
<dbReference type="EMBL" id="JACHHN010000001">
    <property type="protein sequence ID" value="MBB5189626.1"/>
    <property type="molecule type" value="Genomic_DNA"/>
</dbReference>
<gene>
    <name evidence="1" type="ORF">HNQ50_000336</name>
</gene>
<dbReference type="Proteomes" id="UP000543030">
    <property type="component" value="Unassembled WGS sequence"/>
</dbReference>
<evidence type="ECO:0000313" key="2">
    <source>
        <dbReference type="Proteomes" id="UP000543030"/>
    </source>
</evidence>
<accession>A0A840RAZ4</accession>
<reference evidence="1 2" key="1">
    <citation type="submission" date="2020-08" db="EMBL/GenBank/DDBJ databases">
        <title>Genomic Encyclopedia of Type Strains, Phase IV (KMG-IV): sequencing the most valuable type-strain genomes for metagenomic binning, comparative biology and taxonomic classification.</title>
        <authorList>
            <person name="Goeker M."/>
        </authorList>
    </citation>
    <scope>NUCLEOTIDE SEQUENCE [LARGE SCALE GENOMIC DNA]</scope>
    <source>
        <strain evidence="1 2">DSM 18233</strain>
    </source>
</reference>
<proteinExistence type="predicted"/>
<name>A0A840RAZ4_9NEIS</name>
<sequence length="98" mass="10337">MGSRPTEGSPEGRHPAATAIWYSGAFVGVPTKGQAGVAFLLVTFLGAAEAGDAKKSNVLRPPPVCNAFQPRAVRREHANGAKVDCRYRSESTLPLNAM</sequence>